<dbReference type="OrthoDB" id="2290452at2759"/>
<evidence type="ECO:0000313" key="2">
    <source>
        <dbReference type="Proteomes" id="UP000077051"/>
    </source>
</evidence>
<organism evidence="1 2">
    <name type="scientific">Mucor lusitanicus CBS 277.49</name>
    <dbReference type="NCBI Taxonomy" id="747725"/>
    <lineage>
        <taxon>Eukaryota</taxon>
        <taxon>Fungi</taxon>
        <taxon>Fungi incertae sedis</taxon>
        <taxon>Mucoromycota</taxon>
        <taxon>Mucoromycotina</taxon>
        <taxon>Mucoromycetes</taxon>
        <taxon>Mucorales</taxon>
        <taxon>Mucorineae</taxon>
        <taxon>Mucoraceae</taxon>
        <taxon>Mucor</taxon>
    </lineage>
</organism>
<gene>
    <name evidence="1" type="ORF">MUCCIDRAFT_76896</name>
</gene>
<dbReference type="VEuPathDB" id="FungiDB:MUCCIDRAFT_76896"/>
<comment type="caution">
    <text evidence="1">The sequence shown here is derived from an EMBL/GenBank/DDBJ whole genome shotgun (WGS) entry which is preliminary data.</text>
</comment>
<accession>A0A162R4B4</accession>
<name>A0A162R4B4_MUCCL</name>
<dbReference type="Proteomes" id="UP000077051">
    <property type="component" value="Unassembled WGS sequence"/>
</dbReference>
<keyword evidence="2" id="KW-1185">Reference proteome</keyword>
<protein>
    <submittedName>
        <fullName evidence="1">Uncharacterized protein</fullName>
    </submittedName>
</protein>
<sequence>MAHDSDGFSSNDGLASSSHPSMSSLYDCAYKLYSGQAVNPGSLIAHSATSCSGLIYNACVKLLERFDSLSSVERSYLHVLLSSCLNTIQSSYTSRSLDLPGKWSAIVIGQVIRSRKKTLGFNGNIPLKILCRGSSIVLKSTSTKADRQINELEYGDCSKSVSGHSIDLVVAAPIVNDCHREVLVELSAMEIKPAAVTTNVEAVQLNKNIRVNKSILHQIHSHTGNVAVDDLSVLDVDVIGLSAYIHRVKQYEDVAVACKVSEENIFLPADEEDFDAFLHDTYSDRAL</sequence>
<reference evidence="1 2" key="1">
    <citation type="submission" date="2015-06" db="EMBL/GenBank/DDBJ databases">
        <title>Expansion of signal transduction pathways in fungi by whole-genome duplication.</title>
        <authorList>
            <consortium name="DOE Joint Genome Institute"/>
            <person name="Corrochano L.M."/>
            <person name="Kuo A."/>
            <person name="Marcet-Houben M."/>
            <person name="Polaino S."/>
            <person name="Salamov A."/>
            <person name="Villalobos J.M."/>
            <person name="Alvarez M.I."/>
            <person name="Avalos J."/>
            <person name="Benito E.P."/>
            <person name="Benoit I."/>
            <person name="Burger G."/>
            <person name="Camino L.P."/>
            <person name="Canovas D."/>
            <person name="Cerda-Olmedo E."/>
            <person name="Cheng J.-F."/>
            <person name="Dominguez A."/>
            <person name="Elias M."/>
            <person name="Eslava A.P."/>
            <person name="Glaser F."/>
            <person name="Grimwood J."/>
            <person name="Gutierrez G."/>
            <person name="Heitman J."/>
            <person name="Henrissat B."/>
            <person name="Iturriaga E.A."/>
            <person name="Lang B.F."/>
            <person name="Lavin J.L."/>
            <person name="Lee S."/>
            <person name="Li W."/>
            <person name="Lindquist E."/>
            <person name="Lopez-Garcia S."/>
            <person name="Luque E.M."/>
            <person name="Marcos A.T."/>
            <person name="Martin J."/>
            <person name="Mccluskey K."/>
            <person name="Medina H.R."/>
            <person name="Miralles-Duran A."/>
            <person name="Miyazaki A."/>
            <person name="Munoz-Torres E."/>
            <person name="Oguiza J.A."/>
            <person name="Ohm R."/>
            <person name="Olmedo M."/>
            <person name="Orejas M."/>
            <person name="Ortiz-Castellanos L."/>
            <person name="Pisabarro A.G."/>
            <person name="Rodriguez-Romero J."/>
            <person name="Ruiz-Herrera J."/>
            <person name="Ruiz-Vazquez R."/>
            <person name="Sanz C."/>
            <person name="Schackwitz W."/>
            <person name="Schmutz J."/>
            <person name="Shahriari M."/>
            <person name="Shelest E."/>
            <person name="Silva-Franco F."/>
            <person name="Soanes D."/>
            <person name="Syed K."/>
            <person name="Tagua V.G."/>
            <person name="Talbot N.J."/>
            <person name="Thon M."/>
            <person name="De Vries R.P."/>
            <person name="Wiebenga A."/>
            <person name="Yadav J.S."/>
            <person name="Braun E.L."/>
            <person name="Baker S."/>
            <person name="Garre V."/>
            <person name="Horwitz B."/>
            <person name="Torres-Martinez S."/>
            <person name="Idnurm A."/>
            <person name="Herrera-Estrella A."/>
            <person name="Gabaldon T."/>
            <person name="Grigoriev I.V."/>
        </authorList>
    </citation>
    <scope>NUCLEOTIDE SEQUENCE [LARGE SCALE GENOMIC DNA]</scope>
    <source>
        <strain evidence="1 2">CBS 277.49</strain>
    </source>
</reference>
<dbReference type="EMBL" id="AMYB01000001">
    <property type="protein sequence ID" value="OAD08190.1"/>
    <property type="molecule type" value="Genomic_DNA"/>
</dbReference>
<proteinExistence type="predicted"/>
<evidence type="ECO:0000313" key="1">
    <source>
        <dbReference type="EMBL" id="OAD08190.1"/>
    </source>
</evidence>
<dbReference type="AlphaFoldDB" id="A0A162R4B4"/>